<protein>
    <submittedName>
        <fullName evidence="2">BON domain-containing protein</fullName>
    </submittedName>
</protein>
<dbReference type="RefSeq" id="WP_155172395.1">
    <property type="nucleotide sequence ID" value="NZ_BAAAFL010000017.1"/>
</dbReference>
<feature type="domain" description="BON" evidence="1">
    <location>
        <begin position="155"/>
        <end position="220"/>
    </location>
</feature>
<dbReference type="InterPro" id="IPR051686">
    <property type="entry name" value="Lipoprotein_DolP"/>
</dbReference>
<dbReference type="PANTHER" id="PTHR34606:SF15">
    <property type="entry name" value="BON DOMAIN-CONTAINING PROTEIN"/>
    <property type="match status" value="1"/>
</dbReference>
<keyword evidence="3" id="KW-1185">Reference proteome</keyword>
<comment type="caution">
    <text evidence="2">The sequence shown here is derived from an EMBL/GenBank/DDBJ whole genome shotgun (WGS) entry which is preliminary data.</text>
</comment>
<dbReference type="Pfam" id="PF04972">
    <property type="entry name" value="BON"/>
    <property type="match status" value="3"/>
</dbReference>
<dbReference type="Gene3D" id="3.30.1340.30">
    <property type="match status" value="3"/>
</dbReference>
<feature type="domain" description="BON" evidence="1">
    <location>
        <begin position="82"/>
        <end position="150"/>
    </location>
</feature>
<dbReference type="PROSITE" id="PS50914">
    <property type="entry name" value="BON"/>
    <property type="match status" value="3"/>
</dbReference>
<feature type="domain" description="BON" evidence="1">
    <location>
        <begin position="6"/>
        <end position="74"/>
    </location>
</feature>
<evidence type="ECO:0000313" key="3">
    <source>
        <dbReference type="Proteomes" id="UP000798808"/>
    </source>
</evidence>
<reference evidence="2 3" key="1">
    <citation type="submission" date="2019-02" db="EMBL/GenBank/DDBJ databases">
        <authorList>
            <person name="Goldberg S.R."/>
            <person name="Haltli B.A."/>
            <person name="Correa H."/>
            <person name="Russell K.G."/>
        </authorList>
    </citation>
    <scope>NUCLEOTIDE SEQUENCE [LARGE SCALE GENOMIC DNA]</scope>
    <source>
        <strain evidence="2 3">JCM 16186</strain>
    </source>
</reference>
<evidence type="ECO:0000313" key="2">
    <source>
        <dbReference type="EMBL" id="MTI25851.1"/>
    </source>
</evidence>
<dbReference type="Proteomes" id="UP000798808">
    <property type="component" value="Unassembled WGS sequence"/>
</dbReference>
<dbReference type="PANTHER" id="PTHR34606">
    <property type="entry name" value="BON DOMAIN-CONTAINING PROTEIN"/>
    <property type="match status" value="1"/>
</dbReference>
<dbReference type="InterPro" id="IPR014004">
    <property type="entry name" value="Transpt-assoc_nodulatn_dom_bac"/>
</dbReference>
<proteinExistence type="predicted"/>
<dbReference type="InterPro" id="IPR007055">
    <property type="entry name" value="BON_dom"/>
</dbReference>
<dbReference type="SMART" id="SM00749">
    <property type="entry name" value="BON"/>
    <property type="match status" value="2"/>
</dbReference>
<sequence length="220" mass="24478">MAIADVEREVKESVEEQLSWDERVLSDRIQVEVNEGVVKISGQVPNYLSRLAAEEDALSVIGVNRVENQLKVLHPDTDSIPGDAEIKKAIDNMLELDSRLDDEELVVEVTSGEVLLRGMVNTFWKKALAEEYTDRTKGVVNVVNQIKIIPSTEFDDEKIHEAIIKALQRNAITHDRSITVRVAKGEVTLAGRVMSPLERKTAIQLASLTSGVTQVHDNLD</sequence>
<accession>A0ABW9RPI4</accession>
<organism evidence="2 3">
    <name type="scientific">Fulvivirga kasyanovii</name>
    <dbReference type="NCBI Taxonomy" id="396812"/>
    <lineage>
        <taxon>Bacteria</taxon>
        <taxon>Pseudomonadati</taxon>
        <taxon>Bacteroidota</taxon>
        <taxon>Cytophagia</taxon>
        <taxon>Cytophagales</taxon>
        <taxon>Fulvivirgaceae</taxon>
        <taxon>Fulvivirga</taxon>
    </lineage>
</organism>
<name>A0ABW9RPI4_9BACT</name>
<dbReference type="EMBL" id="SMLW01000546">
    <property type="protein sequence ID" value="MTI25851.1"/>
    <property type="molecule type" value="Genomic_DNA"/>
</dbReference>
<evidence type="ECO:0000259" key="1">
    <source>
        <dbReference type="PROSITE" id="PS50914"/>
    </source>
</evidence>
<gene>
    <name evidence="2" type="ORF">E1163_12925</name>
</gene>